<dbReference type="NCBIfam" id="NF006825">
    <property type="entry name" value="PRK09347.1-2"/>
    <property type="match status" value="1"/>
</dbReference>
<evidence type="ECO:0000313" key="9">
    <source>
        <dbReference type="EMBL" id="SNQ46928.1"/>
    </source>
</evidence>
<dbReference type="InterPro" id="IPR020602">
    <property type="entry name" value="GTP_CycHdrlase_I_dom"/>
</dbReference>
<protein>
    <recommendedName>
        <fullName evidence="6">GTP cyclohydrolase 1</fullName>
        <ecNumber evidence="6">3.5.4.16</ecNumber>
    </recommendedName>
    <alternativeName>
        <fullName evidence="6">GTP cyclohydrolase I</fullName>
        <shortName evidence="6">GTP-CH-I</shortName>
    </alternativeName>
</protein>
<keyword evidence="6" id="KW-0862">Zinc</keyword>
<evidence type="ECO:0000313" key="10">
    <source>
        <dbReference type="Proteomes" id="UP000234331"/>
    </source>
</evidence>
<evidence type="ECO:0000259" key="8">
    <source>
        <dbReference type="Pfam" id="PF01227"/>
    </source>
</evidence>
<dbReference type="InterPro" id="IPR043134">
    <property type="entry name" value="GTP-CH-I_N"/>
</dbReference>
<dbReference type="Pfam" id="PF01227">
    <property type="entry name" value="GTP_cyclohydroI"/>
    <property type="match status" value="1"/>
</dbReference>
<keyword evidence="6" id="KW-0547">Nucleotide-binding</keyword>
<evidence type="ECO:0000256" key="7">
    <source>
        <dbReference type="SAM" id="MobiDB-lite"/>
    </source>
</evidence>
<evidence type="ECO:0000256" key="1">
    <source>
        <dbReference type="ARBA" id="ARBA00001052"/>
    </source>
</evidence>
<keyword evidence="6" id="KW-0479">Metal-binding</keyword>
<dbReference type="GO" id="GO:0046654">
    <property type="term" value="P:tetrahydrofolate biosynthetic process"/>
    <property type="evidence" value="ECO:0007669"/>
    <property type="project" value="UniProtKB-UniRule"/>
</dbReference>
<dbReference type="GO" id="GO:0006729">
    <property type="term" value="P:tetrahydrobiopterin biosynthetic process"/>
    <property type="evidence" value="ECO:0007669"/>
    <property type="project" value="TreeGrafter"/>
</dbReference>
<keyword evidence="6" id="KW-0342">GTP-binding</keyword>
<proteinExistence type="inferred from homology"/>
<dbReference type="RefSeq" id="WP_423748050.1">
    <property type="nucleotide sequence ID" value="NZ_FZMO01000070.1"/>
</dbReference>
<dbReference type="SUPFAM" id="SSF55620">
    <property type="entry name" value="Tetrahydrobiopterin biosynthesis enzymes-like"/>
    <property type="match status" value="1"/>
</dbReference>
<gene>
    <name evidence="6 9" type="primary">folE</name>
    <name evidence="9" type="ORF">FRACA_1610007</name>
</gene>
<feature type="binding site" evidence="6">
    <location>
        <position position="205"/>
    </location>
    <ligand>
        <name>Zn(2+)</name>
        <dbReference type="ChEBI" id="CHEBI:29105"/>
    </ligand>
</feature>
<dbReference type="UniPathway" id="UPA00848">
    <property type="reaction ID" value="UER00151"/>
</dbReference>
<comment type="similarity">
    <text evidence="3 6">Belongs to the GTP cyclohydrolase I family.</text>
</comment>
<accession>A0A2I2KMN6</accession>
<feature type="compositionally biased region" description="Polar residues" evidence="7">
    <location>
        <begin position="1"/>
        <end position="13"/>
    </location>
</feature>
<dbReference type="PROSITE" id="PS00860">
    <property type="entry name" value="GTP_CYCLOHYDROL_1_2"/>
    <property type="match status" value="1"/>
</dbReference>
<dbReference type="NCBIfam" id="NF006826">
    <property type="entry name" value="PRK09347.1-3"/>
    <property type="match status" value="1"/>
</dbReference>
<feature type="region of interest" description="Disordered" evidence="7">
    <location>
        <begin position="1"/>
        <end position="56"/>
    </location>
</feature>
<dbReference type="InterPro" id="IPR018234">
    <property type="entry name" value="GTP_CycHdrlase_I_CS"/>
</dbReference>
<dbReference type="GO" id="GO:0005525">
    <property type="term" value="F:GTP binding"/>
    <property type="evidence" value="ECO:0007669"/>
    <property type="project" value="UniProtKB-KW"/>
</dbReference>
<keyword evidence="10" id="KW-1185">Reference proteome</keyword>
<evidence type="ECO:0000256" key="5">
    <source>
        <dbReference type="ARBA" id="ARBA00022801"/>
    </source>
</evidence>
<dbReference type="NCBIfam" id="TIGR00063">
    <property type="entry name" value="folE"/>
    <property type="match status" value="1"/>
</dbReference>
<feature type="domain" description="GTP cyclohydrolase I" evidence="8">
    <location>
        <begin position="64"/>
        <end position="240"/>
    </location>
</feature>
<dbReference type="PROSITE" id="PS00859">
    <property type="entry name" value="GTP_CYCLOHYDROL_1_1"/>
    <property type="match status" value="1"/>
</dbReference>
<evidence type="ECO:0000256" key="6">
    <source>
        <dbReference type="HAMAP-Rule" id="MF_00223"/>
    </source>
</evidence>
<comment type="pathway">
    <text evidence="2 6">Cofactor biosynthesis; 7,8-dihydroneopterin triphosphate biosynthesis; 7,8-dihydroneopterin triphosphate from GTP: step 1/1.</text>
</comment>
<dbReference type="GO" id="GO:0003934">
    <property type="term" value="F:GTP cyclohydrolase I activity"/>
    <property type="evidence" value="ECO:0007669"/>
    <property type="project" value="UniProtKB-UniRule"/>
</dbReference>
<dbReference type="EMBL" id="FZMO01000070">
    <property type="protein sequence ID" value="SNQ46928.1"/>
    <property type="molecule type" value="Genomic_DNA"/>
</dbReference>
<keyword evidence="5 6" id="KW-0378">Hydrolase</keyword>
<evidence type="ECO:0000256" key="3">
    <source>
        <dbReference type="ARBA" id="ARBA00008085"/>
    </source>
</evidence>
<dbReference type="Gene3D" id="1.10.286.10">
    <property type="match status" value="1"/>
</dbReference>
<dbReference type="PANTHER" id="PTHR11109:SF7">
    <property type="entry name" value="GTP CYCLOHYDROLASE 1"/>
    <property type="match status" value="1"/>
</dbReference>
<evidence type="ECO:0000256" key="4">
    <source>
        <dbReference type="ARBA" id="ARBA00022563"/>
    </source>
</evidence>
<dbReference type="GO" id="GO:0005737">
    <property type="term" value="C:cytoplasm"/>
    <property type="evidence" value="ECO:0007669"/>
    <property type="project" value="TreeGrafter"/>
</dbReference>
<dbReference type="PANTHER" id="PTHR11109">
    <property type="entry name" value="GTP CYCLOHYDROLASE I"/>
    <property type="match status" value="1"/>
</dbReference>
<feature type="compositionally biased region" description="Basic and acidic residues" evidence="7">
    <location>
        <begin position="46"/>
        <end position="56"/>
    </location>
</feature>
<dbReference type="InterPro" id="IPR001474">
    <property type="entry name" value="GTP_CycHdrlase_I"/>
</dbReference>
<dbReference type="GO" id="GO:0008270">
    <property type="term" value="F:zinc ion binding"/>
    <property type="evidence" value="ECO:0007669"/>
    <property type="project" value="UniProtKB-UniRule"/>
</dbReference>
<feature type="binding site" evidence="6">
    <location>
        <position position="132"/>
    </location>
    <ligand>
        <name>Zn(2+)</name>
        <dbReference type="ChEBI" id="CHEBI:29105"/>
    </ligand>
</feature>
<dbReference type="FunFam" id="1.10.286.10:FF:000001">
    <property type="entry name" value="GTP cyclohydrolase 1"/>
    <property type="match status" value="1"/>
</dbReference>
<name>A0A2I2KMN6_9ACTN</name>
<dbReference type="AlphaFoldDB" id="A0A2I2KMN6"/>
<keyword evidence="4 6" id="KW-0554">One-carbon metabolism</keyword>
<reference evidence="9 10" key="1">
    <citation type="submission" date="2017-06" db="EMBL/GenBank/DDBJ databases">
        <authorList>
            <person name="Kim H.J."/>
            <person name="Triplett B.A."/>
        </authorList>
    </citation>
    <scope>NUCLEOTIDE SEQUENCE [LARGE SCALE GENOMIC DNA]</scope>
    <source>
        <strain evidence="9">FRACA_ARgP5</strain>
    </source>
</reference>
<dbReference type="InterPro" id="IPR043133">
    <property type="entry name" value="GTP-CH-I_C/QueF"/>
</dbReference>
<dbReference type="HAMAP" id="MF_00223">
    <property type="entry name" value="FolE"/>
    <property type="match status" value="1"/>
</dbReference>
<dbReference type="Gene3D" id="3.30.1130.10">
    <property type="match status" value="1"/>
</dbReference>
<evidence type="ECO:0000256" key="2">
    <source>
        <dbReference type="ARBA" id="ARBA00005080"/>
    </source>
</evidence>
<dbReference type="GO" id="GO:0006730">
    <property type="term" value="P:one-carbon metabolic process"/>
    <property type="evidence" value="ECO:0007669"/>
    <property type="project" value="UniProtKB-UniRule"/>
</dbReference>
<feature type="binding site" evidence="6">
    <location>
        <position position="135"/>
    </location>
    <ligand>
        <name>Zn(2+)</name>
        <dbReference type="ChEBI" id="CHEBI:29105"/>
    </ligand>
</feature>
<dbReference type="EC" id="3.5.4.16" evidence="6"/>
<dbReference type="Proteomes" id="UP000234331">
    <property type="component" value="Unassembled WGS sequence"/>
</dbReference>
<comment type="catalytic activity">
    <reaction evidence="1 6">
        <text>GTP + H2O = 7,8-dihydroneopterin 3'-triphosphate + formate + H(+)</text>
        <dbReference type="Rhea" id="RHEA:17473"/>
        <dbReference type="ChEBI" id="CHEBI:15377"/>
        <dbReference type="ChEBI" id="CHEBI:15378"/>
        <dbReference type="ChEBI" id="CHEBI:15740"/>
        <dbReference type="ChEBI" id="CHEBI:37565"/>
        <dbReference type="ChEBI" id="CHEBI:58462"/>
        <dbReference type="EC" id="3.5.4.16"/>
    </reaction>
</comment>
<comment type="subunit">
    <text evidence="6">Homopolymer.</text>
</comment>
<dbReference type="FunFam" id="3.30.1130.10:FF:000001">
    <property type="entry name" value="GTP cyclohydrolase 1"/>
    <property type="match status" value="1"/>
</dbReference>
<organism evidence="9 10">
    <name type="scientific">Frankia canadensis</name>
    <dbReference type="NCBI Taxonomy" id="1836972"/>
    <lineage>
        <taxon>Bacteria</taxon>
        <taxon>Bacillati</taxon>
        <taxon>Actinomycetota</taxon>
        <taxon>Actinomycetes</taxon>
        <taxon>Frankiales</taxon>
        <taxon>Frankiaceae</taxon>
        <taxon>Frankia</taxon>
    </lineage>
</organism>
<sequence length="246" mass="26683">MTSDSQIGFTSTEEGVREVGATGSNGFDVPSPLAGNGTGTSTAVPARDRGRPSQVRPFDHDRVARAVRELLIGIGEDPDREGLRKTPDRVARAYREAVEGLGREPSEVLTTVFDEGHDEMVLVRDIDFSSLCEHHLVVFSGQAHVAYIPNNKGQITGLSKLARLVDLYARRPQVQERLTSQIADALVDVLDPRGVMVVVEAEHLCMSMRGVRKPGATTVTSAVRGQFLSTATRNEGMSLILRGGRH</sequence>